<reference evidence="13" key="1">
    <citation type="submission" date="2021-06" db="EMBL/GenBank/DDBJ databases">
        <authorList>
            <person name="Kallberg Y."/>
            <person name="Tangrot J."/>
            <person name="Rosling A."/>
        </authorList>
    </citation>
    <scope>NUCLEOTIDE SEQUENCE</scope>
    <source>
        <strain evidence="13">CL551</strain>
    </source>
</reference>
<dbReference type="GO" id="GO:0005829">
    <property type="term" value="C:cytosol"/>
    <property type="evidence" value="ECO:0007669"/>
    <property type="project" value="TreeGrafter"/>
</dbReference>
<dbReference type="InterPro" id="IPR034762">
    <property type="entry name" value="Lys-tRNA-ligase_II_bac/euk"/>
</dbReference>
<dbReference type="EC" id="6.1.1.6" evidence="11"/>
<evidence type="ECO:0000256" key="9">
    <source>
        <dbReference type="ARBA" id="ARBA00023146"/>
    </source>
</evidence>
<dbReference type="InterPro" id="IPR012340">
    <property type="entry name" value="NA-bd_OB-fold"/>
</dbReference>
<evidence type="ECO:0000256" key="5">
    <source>
        <dbReference type="ARBA" id="ARBA00022598"/>
    </source>
</evidence>
<dbReference type="PANTHER" id="PTHR42918:SF9">
    <property type="entry name" value="LYSINE--TRNA LIGASE"/>
    <property type="match status" value="1"/>
</dbReference>
<dbReference type="InterPro" id="IPR002313">
    <property type="entry name" value="Lys-tRNA-ligase_II"/>
</dbReference>
<dbReference type="FunFam" id="2.40.50.140:FF:000050">
    <property type="entry name" value="Lysine--tRNA ligase"/>
    <property type="match status" value="1"/>
</dbReference>
<dbReference type="PIRSF" id="PIRSF039101">
    <property type="entry name" value="LysRS2"/>
    <property type="match status" value="1"/>
</dbReference>
<feature type="domain" description="Aminoacyl-transfer RNA synthetases class-II family profile" evidence="12">
    <location>
        <begin position="219"/>
        <end position="547"/>
    </location>
</feature>
<comment type="subunit">
    <text evidence="3">Homodimer.</text>
</comment>
<dbReference type="GO" id="GO:0000049">
    <property type="term" value="F:tRNA binding"/>
    <property type="evidence" value="ECO:0007669"/>
    <property type="project" value="TreeGrafter"/>
</dbReference>
<evidence type="ECO:0000256" key="3">
    <source>
        <dbReference type="ARBA" id="ARBA00011738"/>
    </source>
</evidence>
<protein>
    <recommendedName>
        <fullName evidence="11">Lysine--tRNA ligase</fullName>
        <ecNumber evidence="11">6.1.1.6</ecNumber>
    </recommendedName>
    <alternativeName>
        <fullName evidence="11">Lysyl-tRNA synthetase</fullName>
    </alternativeName>
</protein>
<evidence type="ECO:0000256" key="8">
    <source>
        <dbReference type="ARBA" id="ARBA00022917"/>
    </source>
</evidence>
<evidence type="ECO:0000256" key="11">
    <source>
        <dbReference type="RuleBase" id="RU003748"/>
    </source>
</evidence>
<dbReference type="PRINTS" id="PR00982">
    <property type="entry name" value="TRNASYNTHLYS"/>
</dbReference>
<evidence type="ECO:0000313" key="14">
    <source>
        <dbReference type="Proteomes" id="UP000789342"/>
    </source>
</evidence>
<evidence type="ECO:0000313" key="13">
    <source>
        <dbReference type="EMBL" id="CAG8490542.1"/>
    </source>
</evidence>
<dbReference type="InterPro" id="IPR045864">
    <property type="entry name" value="aa-tRNA-synth_II/BPL/LPL"/>
</dbReference>
<dbReference type="OrthoDB" id="21243at2759"/>
<comment type="similarity">
    <text evidence="2">Belongs to the class-II aminoacyl-tRNA synthetase family.</text>
</comment>
<proteinExistence type="inferred from homology"/>
<dbReference type="InterPro" id="IPR018149">
    <property type="entry name" value="Lys-tRNA-synth_II_C"/>
</dbReference>
<name>A0A9N8WNH7_9GLOM</name>
<keyword evidence="5" id="KW-0436">Ligase</keyword>
<evidence type="ECO:0000256" key="7">
    <source>
        <dbReference type="ARBA" id="ARBA00022840"/>
    </source>
</evidence>
<comment type="subcellular location">
    <subcellularLocation>
        <location evidence="1">Cytoplasm</location>
    </subcellularLocation>
</comment>
<dbReference type="GO" id="GO:0004824">
    <property type="term" value="F:lysine-tRNA ligase activity"/>
    <property type="evidence" value="ECO:0007669"/>
    <property type="project" value="UniProtKB-EC"/>
</dbReference>
<evidence type="ECO:0000256" key="10">
    <source>
        <dbReference type="ARBA" id="ARBA00048573"/>
    </source>
</evidence>
<dbReference type="SUPFAM" id="SSF50249">
    <property type="entry name" value="Nucleic acid-binding proteins"/>
    <property type="match status" value="1"/>
</dbReference>
<dbReference type="PANTHER" id="PTHR42918">
    <property type="entry name" value="LYSYL-TRNA SYNTHETASE"/>
    <property type="match status" value="1"/>
</dbReference>
<dbReference type="SUPFAM" id="SSF55681">
    <property type="entry name" value="Class II aaRS and biotin synthetases"/>
    <property type="match status" value="1"/>
</dbReference>
<dbReference type="HAMAP" id="MF_00252">
    <property type="entry name" value="Lys_tRNA_synth_class2"/>
    <property type="match status" value="1"/>
</dbReference>
<accession>A0A9N8WNH7</accession>
<organism evidence="13 14">
    <name type="scientific">Acaulospora morrowiae</name>
    <dbReference type="NCBI Taxonomy" id="94023"/>
    <lineage>
        <taxon>Eukaryota</taxon>
        <taxon>Fungi</taxon>
        <taxon>Fungi incertae sedis</taxon>
        <taxon>Mucoromycota</taxon>
        <taxon>Glomeromycotina</taxon>
        <taxon>Glomeromycetes</taxon>
        <taxon>Diversisporales</taxon>
        <taxon>Acaulosporaceae</taxon>
        <taxon>Acaulospora</taxon>
    </lineage>
</organism>
<dbReference type="Pfam" id="PF01336">
    <property type="entry name" value="tRNA_anti-codon"/>
    <property type="match status" value="1"/>
</dbReference>
<keyword evidence="7" id="KW-0067">ATP-binding</keyword>
<keyword evidence="6" id="KW-0547">Nucleotide-binding</keyword>
<keyword evidence="9" id="KW-0030">Aminoacyl-tRNA synthetase</keyword>
<keyword evidence="14" id="KW-1185">Reference proteome</keyword>
<dbReference type="NCBIfam" id="TIGR00499">
    <property type="entry name" value="lysS_bact"/>
    <property type="match status" value="1"/>
</dbReference>
<evidence type="ECO:0000256" key="4">
    <source>
        <dbReference type="ARBA" id="ARBA00022490"/>
    </source>
</evidence>
<dbReference type="CDD" id="cd04322">
    <property type="entry name" value="LysRS_N"/>
    <property type="match status" value="1"/>
</dbReference>
<sequence>MFPKTTRVLVAKKGYSPVSLRYLNASRKQPPSINSLRKSSNQLHSPGSYFDNRSKIINEFRVNNNPNPYPHKFRVDLSIPEFVQEYNNIEPNQRLEQEVLSIAGRVHSWRSSGTKLFFYDLHGEGAKIQITARAQDFERDFDRIHKIIRRGDIVGVRGFPGRTKSGELSIYPRDMVLLSPCLHQLPTPQQGFKDQNTRYHQRYLDLIMNNSTREKFITRTKIINHIRQFLNGLGFLEVETPMMTAIASGAAARTFVTRHADFKRDLFMRVAPELYLKQLVVGGLERVYEIGRQFRNESIDVVHNPEFTSCEFYMAYADMYDLMDMTEKMLSELVMLITGSPVVKYHPNGSEDGKELALNFTPPFPRLDVISCLEKTLEVKFPPSEEWNTDATNQFLKNICDKHNIKCSPPRITSRLLDKASILISKLIQPKCISPTFLTGHPQLMCPLAKHHREKPGLSERFELFVASHELINAYTELNDPFDQRERFKEQARNKDKGDQEAQLIDESFCTSLEYGLPPTAGWGLGIDRLAMILTDSITIKEVLLFPALSHGRTCEE</sequence>
<dbReference type="AlphaFoldDB" id="A0A9N8WNH7"/>
<dbReference type="Pfam" id="PF00152">
    <property type="entry name" value="tRNA-synt_2"/>
    <property type="match status" value="1"/>
</dbReference>
<dbReference type="CDD" id="cd00775">
    <property type="entry name" value="LysRS_core"/>
    <property type="match status" value="1"/>
</dbReference>
<dbReference type="GO" id="GO:0006430">
    <property type="term" value="P:lysyl-tRNA aminoacylation"/>
    <property type="evidence" value="ECO:0007669"/>
    <property type="project" value="InterPro"/>
</dbReference>
<dbReference type="PROSITE" id="PS50862">
    <property type="entry name" value="AA_TRNA_LIGASE_II"/>
    <property type="match status" value="1"/>
</dbReference>
<comment type="catalytic activity">
    <reaction evidence="10 11">
        <text>tRNA(Lys) + L-lysine + ATP = L-lysyl-tRNA(Lys) + AMP + diphosphate</text>
        <dbReference type="Rhea" id="RHEA:20792"/>
        <dbReference type="Rhea" id="RHEA-COMP:9696"/>
        <dbReference type="Rhea" id="RHEA-COMP:9697"/>
        <dbReference type="ChEBI" id="CHEBI:30616"/>
        <dbReference type="ChEBI" id="CHEBI:32551"/>
        <dbReference type="ChEBI" id="CHEBI:33019"/>
        <dbReference type="ChEBI" id="CHEBI:78442"/>
        <dbReference type="ChEBI" id="CHEBI:78529"/>
        <dbReference type="ChEBI" id="CHEBI:456215"/>
        <dbReference type="EC" id="6.1.1.6"/>
    </reaction>
</comment>
<gene>
    <name evidence="13" type="ORF">AMORRO_LOCUS2756</name>
</gene>
<evidence type="ECO:0000256" key="2">
    <source>
        <dbReference type="ARBA" id="ARBA00008226"/>
    </source>
</evidence>
<dbReference type="FunFam" id="3.30.930.10:FF:000238">
    <property type="entry name" value="Lysine--tRNA ligase"/>
    <property type="match status" value="1"/>
</dbReference>
<comment type="caution">
    <text evidence="13">The sequence shown here is derived from an EMBL/GenBank/DDBJ whole genome shotgun (WGS) entry which is preliminary data.</text>
</comment>
<evidence type="ECO:0000259" key="12">
    <source>
        <dbReference type="PROSITE" id="PS50862"/>
    </source>
</evidence>
<dbReference type="Proteomes" id="UP000789342">
    <property type="component" value="Unassembled WGS sequence"/>
</dbReference>
<dbReference type="InterPro" id="IPR004365">
    <property type="entry name" value="NA-bd_OB_tRNA"/>
</dbReference>
<keyword evidence="8" id="KW-0648">Protein biosynthesis</keyword>
<dbReference type="InterPro" id="IPR004364">
    <property type="entry name" value="Aa-tRNA-synt_II"/>
</dbReference>
<evidence type="ECO:0000256" key="6">
    <source>
        <dbReference type="ARBA" id="ARBA00022741"/>
    </source>
</evidence>
<dbReference type="Gene3D" id="3.30.930.10">
    <property type="entry name" value="Bira Bifunctional Protein, Domain 2"/>
    <property type="match status" value="1"/>
</dbReference>
<dbReference type="InterPro" id="IPR006195">
    <property type="entry name" value="aa-tRNA-synth_II"/>
</dbReference>
<dbReference type="NCBIfam" id="NF001756">
    <property type="entry name" value="PRK00484.1"/>
    <property type="match status" value="1"/>
</dbReference>
<dbReference type="EMBL" id="CAJVPV010001225">
    <property type="protein sequence ID" value="CAG8490542.1"/>
    <property type="molecule type" value="Genomic_DNA"/>
</dbReference>
<dbReference type="InterPro" id="IPR044136">
    <property type="entry name" value="Lys-tRNA-ligase_II_N"/>
</dbReference>
<evidence type="ECO:0000256" key="1">
    <source>
        <dbReference type="ARBA" id="ARBA00004496"/>
    </source>
</evidence>
<keyword evidence="4" id="KW-0963">Cytoplasm</keyword>
<dbReference type="Gene3D" id="2.40.50.140">
    <property type="entry name" value="Nucleic acid-binding proteins"/>
    <property type="match status" value="1"/>
</dbReference>
<dbReference type="GO" id="GO:0005524">
    <property type="term" value="F:ATP binding"/>
    <property type="evidence" value="ECO:0007669"/>
    <property type="project" value="UniProtKB-KW"/>
</dbReference>